<dbReference type="RefSeq" id="XP_064671000.1">
    <property type="nucleotide sequence ID" value="XM_064814963.1"/>
</dbReference>
<evidence type="ECO:0000256" key="1">
    <source>
        <dbReference type="SAM" id="MobiDB-lite"/>
    </source>
</evidence>
<evidence type="ECO:0000313" key="3">
    <source>
        <dbReference type="Proteomes" id="UP001302812"/>
    </source>
</evidence>
<dbReference type="AlphaFoldDB" id="A0AAN6TFI0"/>
<dbReference type="EMBL" id="MU853339">
    <property type="protein sequence ID" value="KAK4113430.1"/>
    <property type="molecule type" value="Genomic_DNA"/>
</dbReference>
<reference evidence="2" key="1">
    <citation type="journal article" date="2023" name="Mol. Phylogenet. Evol.">
        <title>Genome-scale phylogeny and comparative genomics of the fungal order Sordariales.</title>
        <authorList>
            <person name="Hensen N."/>
            <person name="Bonometti L."/>
            <person name="Westerberg I."/>
            <person name="Brannstrom I.O."/>
            <person name="Guillou S."/>
            <person name="Cros-Aarteil S."/>
            <person name="Calhoun S."/>
            <person name="Haridas S."/>
            <person name="Kuo A."/>
            <person name="Mondo S."/>
            <person name="Pangilinan J."/>
            <person name="Riley R."/>
            <person name="LaButti K."/>
            <person name="Andreopoulos B."/>
            <person name="Lipzen A."/>
            <person name="Chen C."/>
            <person name="Yan M."/>
            <person name="Daum C."/>
            <person name="Ng V."/>
            <person name="Clum A."/>
            <person name="Steindorff A."/>
            <person name="Ohm R.A."/>
            <person name="Martin F."/>
            <person name="Silar P."/>
            <person name="Natvig D.O."/>
            <person name="Lalanne C."/>
            <person name="Gautier V."/>
            <person name="Ament-Velasquez S.L."/>
            <person name="Kruys A."/>
            <person name="Hutchinson M.I."/>
            <person name="Powell A.J."/>
            <person name="Barry K."/>
            <person name="Miller A.N."/>
            <person name="Grigoriev I.V."/>
            <person name="Debuchy R."/>
            <person name="Gladieux P."/>
            <person name="Hiltunen Thoren M."/>
            <person name="Johannesson H."/>
        </authorList>
    </citation>
    <scope>NUCLEOTIDE SEQUENCE</scope>
    <source>
        <strain evidence="2">CBS 508.74</strain>
    </source>
</reference>
<reference evidence="2" key="2">
    <citation type="submission" date="2023-05" db="EMBL/GenBank/DDBJ databases">
        <authorList>
            <consortium name="Lawrence Berkeley National Laboratory"/>
            <person name="Steindorff A."/>
            <person name="Hensen N."/>
            <person name="Bonometti L."/>
            <person name="Westerberg I."/>
            <person name="Brannstrom I.O."/>
            <person name="Guillou S."/>
            <person name="Cros-Aarteil S."/>
            <person name="Calhoun S."/>
            <person name="Haridas S."/>
            <person name="Kuo A."/>
            <person name="Mondo S."/>
            <person name="Pangilinan J."/>
            <person name="Riley R."/>
            <person name="Labutti K."/>
            <person name="Andreopoulos B."/>
            <person name="Lipzen A."/>
            <person name="Chen C."/>
            <person name="Yanf M."/>
            <person name="Daum C."/>
            <person name="Ng V."/>
            <person name="Clum A."/>
            <person name="Ohm R."/>
            <person name="Martin F."/>
            <person name="Silar P."/>
            <person name="Natvig D."/>
            <person name="Lalanne C."/>
            <person name="Gautier V."/>
            <person name="Ament-Velasquez S.L."/>
            <person name="Kruys A."/>
            <person name="Hutchinson M.I."/>
            <person name="Powell A.J."/>
            <person name="Barry K."/>
            <person name="Miller A.N."/>
            <person name="Grigoriev I.V."/>
            <person name="Debuchy R."/>
            <person name="Gladieux P."/>
            <person name="Thoren M.H."/>
            <person name="Johannesson H."/>
        </authorList>
    </citation>
    <scope>NUCLEOTIDE SEQUENCE</scope>
    <source>
        <strain evidence="2">CBS 508.74</strain>
    </source>
</reference>
<sequence length="282" mass="31793">MPRDEQYTKNKSDQYVDGLAEEGLEEGNPFQQNAADDQLILDPNEAAVAAVMSRDENAATASKGSTNDMKRDDAQFRHLNQPKTTNIFLRQNSAESSMTTEPDDTDVERGGSPERRGSSAKHPRSIVDDATGDASNESDPEVRRLVKRARGDDGRAVIIQPDDDVEEQDRKMQANFDVRNPGYDHDHEIDENEPRQTAEEDFDRPTEVAPMPLVDKISEHRDHDPVPRDADDQDDDIETKRDDDYDVENYAEFEDDDDDMEGPARDTVGNEELLIDEDELNG</sequence>
<protein>
    <submittedName>
        <fullName evidence="2">Uncharacterized protein</fullName>
    </submittedName>
</protein>
<keyword evidence="3" id="KW-1185">Reference proteome</keyword>
<accession>A0AAN6TFI0</accession>
<feature type="compositionally biased region" description="Acidic residues" evidence="1">
    <location>
        <begin position="273"/>
        <end position="282"/>
    </location>
</feature>
<evidence type="ECO:0000313" key="2">
    <source>
        <dbReference type="EMBL" id="KAK4113430.1"/>
    </source>
</evidence>
<feature type="compositionally biased region" description="Basic and acidic residues" evidence="1">
    <location>
        <begin position="107"/>
        <end position="117"/>
    </location>
</feature>
<name>A0AAN6TFI0_9PEZI</name>
<feature type="region of interest" description="Disordered" evidence="1">
    <location>
        <begin position="51"/>
        <end position="282"/>
    </location>
</feature>
<dbReference type="GeneID" id="89939088"/>
<feature type="compositionally biased region" description="Basic and acidic residues" evidence="1">
    <location>
        <begin position="182"/>
        <end position="206"/>
    </location>
</feature>
<gene>
    <name evidence="2" type="ORF">N656DRAFT_778197</name>
</gene>
<feature type="compositionally biased region" description="Polar residues" evidence="1">
    <location>
        <begin position="81"/>
        <end position="100"/>
    </location>
</feature>
<feature type="compositionally biased region" description="Basic and acidic residues" evidence="1">
    <location>
        <begin position="216"/>
        <end position="230"/>
    </location>
</feature>
<organism evidence="2 3">
    <name type="scientific">Canariomyces notabilis</name>
    <dbReference type="NCBI Taxonomy" id="2074819"/>
    <lineage>
        <taxon>Eukaryota</taxon>
        <taxon>Fungi</taxon>
        <taxon>Dikarya</taxon>
        <taxon>Ascomycota</taxon>
        <taxon>Pezizomycotina</taxon>
        <taxon>Sordariomycetes</taxon>
        <taxon>Sordariomycetidae</taxon>
        <taxon>Sordariales</taxon>
        <taxon>Chaetomiaceae</taxon>
        <taxon>Canariomyces</taxon>
    </lineage>
</organism>
<feature type="compositionally biased region" description="Basic and acidic residues" evidence="1">
    <location>
        <begin position="140"/>
        <end position="155"/>
    </location>
</feature>
<comment type="caution">
    <text evidence="2">The sequence shown here is derived from an EMBL/GenBank/DDBJ whole genome shotgun (WGS) entry which is preliminary data.</text>
</comment>
<dbReference type="Proteomes" id="UP001302812">
    <property type="component" value="Unassembled WGS sequence"/>
</dbReference>
<feature type="compositionally biased region" description="Acidic residues" evidence="1">
    <location>
        <begin position="244"/>
        <end position="261"/>
    </location>
</feature>
<proteinExistence type="predicted"/>